<dbReference type="RefSeq" id="WP_184728407.1">
    <property type="nucleotide sequence ID" value="NZ_JACHIW010000001.1"/>
</dbReference>
<dbReference type="AlphaFoldDB" id="A0A840QFW7"/>
<feature type="transmembrane region" description="Helical" evidence="1">
    <location>
        <begin position="90"/>
        <end position="108"/>
    </location>
</feature>
<comment type="caution">
    <text evidence="2">The sequence shown here is derived from an EMBL/GenBank/DDBJ whole genome shotgun (WGS) entry which is preliminary data.</text>
</comment>
<evidence type="ECO:0000313" key="2">
    <source>
        <dbReference type="EMBL" id="MBB5157499.1"/>
    </source>
</evidence>
<reference evidence="2 3" key="1">
    <citation type="submission" date="2020-08" db="EMBL/GenBank/DDBJ databases">
        <title>Sequencing the genomes of 1000 actinobacteria strains.</title>
        <authorList>
            <person name="Klenk H.-P."/>
        </authorList>
    </citation>
    <scope>NUCLEOTIDE SEQUENCE [LARGE SCALE GENOMIC DNA]</scope>
    <source>
        <strain evidence="2 3">DSM 45584</strain>
    </source>
</reference>
<feature type="transmembrane region" description="Helical" evidence="1">
    <location>
        <begin position="35"/>
        <end position="56"/>
    </location>
</feature>
<sequence length="134" mass="13918">MNVIQPEPWVLTGAVVGAGVSIEALASESRDTAPWLLASTVLLVAGIALFVVLLLATPIRDDTREDTAPHESDPRYTPPRQTAAAVRRRALAGIIALTTVSLLAWSAGTPAATLIPAGLMVGGALTMLVVRGAW</sequence>
<accession>A0A840QFW7</accession>
<gene>
    <name evidence="2" type="ORF">BJ970_005033</name>
</gene>
<proteinExistence type="predicted"/>
<protein>
    <submittedName>
        <fullName evidence="2">Uncharacterized protein</fullName>
    </submittedName>
</protein>
<keyword evidence="1" id="KW-1133">Transmembrane helix</keyword>
<evidence type="ECO:0000256" key="1">
    <source>
        <dbReference type="SAM" id="Phobius"/>
    </source>
</evidence>
<name>A0A840QFW7_9PSEU</name>
<keyword evidence="1" id="KW-0812">Transmembrane</keyword>
<keyword evidence="3" id="KW-1185">Reference proteome</keyword>
<organism evidence="2 3">
    <name type="scientific">Saccharopolyspora phatthalungensis</name>
    <dbReference type="NCBI Taxonomy" id="664693"/>
    <lineage>
        <taxon>Bacteria</taxon>
        <taxon>Bacillati</taxon>
        <taxon>Actinomycetota</taxon>
        <taxon>Actinomycetes</taxon>
        <taxon>Pseudonocardiales</taxon>
        <taxon>Pseudonocardiaceae</taxon>
        <taxon>Saccharopolyspora</taxon>
    </lineage>
</organism>
<dbReference type="Proteomes" id="UP000584374">
    <property type="component" value="Unassembled WGS sequence"/>
</dbReference>
<keyword evidence="1" id="KW-0472">Membrane</keyword>
<evidence type="ECO:0000313" key="3">
    <source>
        <dbReference type="Proteomes" id="UP000584374"/>
    </source>
</evidence>
<dbReference type="EMBL" id="JACHIW010000001">
    <property type="protein sequence ID" value="MBB5157499.1"/>
    <property type="molecule type" value="Genomic_DNA"/>
</dbReference>
<feature type="transmembrane region" description="Helical" evidence="1">
    <location>
        <begin position="114"/>
        <end position="133"/>
    </location>
</feature>